<accession>A0ABP9Q542</accession>
<name>A0ABP9Q542_9PSEU</name>
<keyword evidence="2" id="KW-1185">Reference proteome</keyword>
<sequence>MGVSGGGTTALQLALDHPAVVRRLVVCVAASRIDGSGMRDLRRVMALESQGRSPARVATRLVAHGPVRLPALAGFALAPKRARAPGEAALVEAAAQWDVTGRLGEITAPTLDSA</sequence>
<evidence type="ECO:0000313" key="2">
    <source>
        <dbReference type="Proteomes" id="UP001500192"/>
    </source>
</evidence>
<dbReference type="SUPFAM" id="SSF53474">
    <property type="entry name" value="alpha/beta-Hydrolases"/>
    <property type="match status" value="1"/>
</dbReference>
<comment type="caution">
    <text evidence="1">The sequence shown here is derived from an EMBL/GenBank/DDBJ whole genome shotgun (WGS) entry which is preliminary data.</text>
</comment>
<protein>
    <recommendedName>
        <fullName evidence="3">Alpha/beta fold hydrolase</fullName>
    </recommendedName>
</protein>
<evidence type="ECO:0000313" key="1">
    <source>
        <dbReference type="EMBL" id="GAA5156925.1"/>
    </source>
</evidence>
<dbReference type="Gene3D" id="3.40.50.1820">
    <property type="entry name" value="alpha/beta hydrolase"/>
    <property type="match status" value="1"/>
</dbReference>
<proteinExistence type="predicted"/>
<dbReference type="EMBL" id="BAABIB010000041">
    <property type="protein sequence ID" value="GAA5156925.1"/>
    <property type="molecule type" value="Genomic_DNA"/>
</dbReference>
<organism evidence="1 2">
    <name type="scientific">Amycolatopsis dongchuanensis</name>
    <dbReference type="NCBI Taxonomy" id="1070866"/>
    <lineage>
        <taxon>Bacteria</taxon>
        <taxon>Bacillati</taxon>
        <taxon>Actinomycetota</taxon>
        <taxon>Actinomycetes</taxon>
        <taxon>Pseudonocardiales</taxon>
        <taxon>Pseudonocardiaceae</taxon>
        <taxon>Amycolatopsis</taxon>
    </lineage>
</organism>
<gene>
    <name evidence="1" type="ORF">GCM10023214_15500</name>
</gene>
<evidence type="ECO:0008006" key="3">
    <source>
        <dbReference type="Google" id="ProtNLM"/>
    </source>
</evidence>
<dbReference type="InterPro" id="IPR029058">
    <property type="entry name" value="AB_hydrolase_fold"/>
</dbReference>
<reference evidence="2" key="1">
    <citation type="journal article" date="2019" name="Int. J. Syst. Evol. Microbiol.">
        <title>The Global Catalogue of Microorganisms (GCM) 10K type strain sequencing project: providing services to taxonomists for standard genome sequencing and annotation.</title>
        <authorList>
            <consortium name="The Broad Institute Genomics Platform"/>
            <consortium name="The Broad Institute Genome Sequencing Center for Infectious Disease"/>
            <person name="Wu L."/>
            <person name="Ma J."/>
        </authorList>
    </citation>
    <scope>NUCLEOTIDE SEQUENCE [LARGE SCALE GENOMIC DNA]</scope>
    <source>
        <strain evidence="2">JCM 18054</strain>
    </source>
</reference>
<dbReference type="Proteomes" id="UP001500192">
    <property type="component" value="Unassembled WGS sequence"/>
</dbReference>